<sequence length="124" mass="13883">MQNYSVNYNDAYGYAGWYGESSYYCGAGHDLLKQYFTCMLGITNSNSTDGCFAQAIGDFQNGKICKGYNDMTYCYSDVYIKTCGAGISPLICNMLQKDFQGQDGSWVCNWFDCSKPYPYNGTAF</sequence>
<dbReference type="Proteomes" id="UP000887576">
    <property type="component" value="Unplaced"/>
</dbReference>
<dbReference type="WBParaSite" id="JU765_v2.g691.t1">
    <property type="protein sequence ID" value="JU765_v2.g691.t1"/>
    <property type="gene ID" value="JU765_v2.g691"/>
</dbReference>
<name>A0AC34RHI6_9BILA</name>
<evidence type="ECO:0000313" key="1">
    <source>
        <dbReference type="Proteomes" id="UP000887576"/>
    </source>
</evidence>
<protein>
    <submittedName>
        <fullName evidence="2">Uncharacterized protein</fullName>
    </submittedName>
</protein>
<proteinExistence type="predicted"/>
<evidence type="ECO:0000313" key="2">
    <source>
        <dbReference type="WBParaSite" id="JU765_v2.g691.t1"/>
    </source>
</evidence>
<organism evidence="1 2">
    <name type="scientific">Panagrolaimus sp. JU765</name>
    <dbReference type="NCBI Taxonomy" id="591449"/>
    <lineage>
        <taxon>Eukaryota</taxon>
        <taxon>Metazoa</taxon>
        <taxon>Ecdysozoa</taxon>
        <taxon>Nematoda</taxon>
        <taxon>Chromadorea</taxon>
        <taxon>Rhabditida</taxon>
        <taxon>Tylenchina</taxon>
        <taxon>Panagrolaimomorpha</taxon>
        <taxon>Panagrolaimoidea</taxon>
        <taxon>Panagrolaimidae</taxon>
        <taxon>Panagrolaimus</taxon>
    </lineage>
</organism>
<accession>A0AC34RHI6</accession>
<reference evidence="2" key="1">
    <citation type="submission" date="2022-11" db="UniProtKB">
        <authorList>
            <consortium name="WormBaseParasite"/>
        </authorList>
    </citation>
    <scope>IDENTIFICATION</scope>
</reference>